<keyword evidence="2" id="KW-0479">Metal-binding</keyword>
<keyword evidence="3" id="KW-0456">Lyase</keyword>
<protein>
    <recommendedName>
        <fullName evidence="4">HpcH/HpaI aldolase/citrate lyase domain-containing protein</fullName>
    </recommendedName>
</protein>
<organism evidence="5 6">
    <name type="scientific">Verticiella sediminum</name>
    <dbReference type="NCBI Taxonomy" id="1247510"/>
    <lineage>
        <taxon>Bacteria</taxon>
        <taxon>Pseudomonadati</taxon>
        <taxon>Pseudomonadota</taxon>
        <taxon>Betaproteobacteria</taxon>
        <taxon>Burkholderiales</taxon>
        <taxon>Alcaligenaceae</taxon>
        <taxon>Verticiella</taxon>
    </lineage>
</organism>
<dbReference type="Gene3D" id="3.20.20.60">
    <property type="entry name" value="Phosphoenolpyruvate-binding domains"/>
    <property type="match status" value="1"/>
</dbReference>
<evidence type="ECO:0000313" key="5">
    <source>
        <dbReference type="EMBL" id="TSH88765.1"/>
    </source>
</evidence>
<evidence type="ECO:0000256" key="1">
    <source>
        <dbReference type="ARBA" id="ARBA00005568"/>
    </source>
</evidence>
<accession>A0A556A7A6</accession>
<dbReference type="OrthoDB" id="86160at2"/>
<dbReference type="InterPro" id="IPR050251">
    <property type="entry name" value="HpcH-HpaI_aldolase"/>
</dbReference>
<dbReference type="Pfam" id="PF03328">
    <property type="entry name" value="HpcH_HpaI"/>
    <property type="match status" value="1"/>
</dbReference>
<name>A0A556A7A6_9BURK</name>
<dbReference type="PANTHER" id="PTHR30502">
    <property type="entry name" value="2-KETO-3-DEOXY-L-RHAMNONATE ALDOLASE"/>
    <property type="match status" value="1"/>
</dbReference>
<dbReference type="PANTHER" id="PTHR30502:SF0">
    <property type="entry name" value="PHOSPHOENOLPYRUVATE CARBOXYLASE FAMILY PROTEIN"/>
    <property type="match status" value="1"/>
</dbReference>
<dbReference type="EMBL" id="VLTJ01000042">
    <property type="protein sequence ID" value="TSH88765.1"/>
    <property type="molecule type" value="Genomic_DNA"/>
</dbReference>
<evidence type="ECO:0000256" key="3">
    <source>
        <dbReference type="ARBA" id="ARBA00023239"/>
    </source>
</evidence>
<proteinExistence type="inferred from homology"/>
<dbReference type="AlphaFoldDB" id="A0A556A7A6"/>
<evidence type="ECO:0000256" key="2">
    <source>
        <dbReference type="ARBA" id="ARBA00022723"/>
    </source>
</evidence>
<dbReference type="InterPro" id="IPR040442">
    <property type="entry name" value="Pyrv_kinase-like_dom_sf"/>
</dbReference>
<reference evidence="5 6" key="1">
    <citation type="submission" date="2019-07" db="EMBL/GenBank/DDBJ databases">
        <title>Qingshengfaniella alkalisoli gen. nov., sp. nov., isolated from saline soil.</title>
        <authorList>
            <person name="Xu L."/>
            <person name="Huang X.-X."/>
            <person name="Sun J.-Q."/>
        </authorList>
    </citation>
    <scope>NUCLEOTIDE SEQUENCE [LARGE SCALE GENOMIC DNA]</scope>
    <source>
        <strain evidence="5 6">DSM 27279</strain>
    </source>
</reference>
<dbReference type="Proteomes" id="UP000318405">
    <property type="component" value="Unassembled WGS sequence"/>
</dbReference>
<dbReference type="GO" id="GO:0005737">
    <property type="term" value="C:cytoplasm"/>
    <property type="evidence" value="ECO:0007669"/>
    <property type="project" value="TreeGrafter"/>
</dbReference>
<dbReference type="GO" id="GO:0046872">
    <property type="term" value="F:metal ion binding"/>
    <property type="evidence" value="ECO:0007669"/>
    <property type="project" value="UniProtKB-KW"/>
</dbReference>
<evidence type="ECO:0000313" key="6">
    <source>
        <dbReference type="Proteomes" id="UP000318405"/>
    </source>
</evidence>
<dbReference type="GO" id="GO:0016832">
    <property type="term" value="F:aldehyde-lyase activity"/>
    <property type="evidence" value="ECO:0007669"/>
    <property type="project" value="TreeGrafter"/>
</dbReference>
<feature type="domain" description="HpcH/HpaI aldolase/citrate lyase" evidence="4">
    <location>
        <begin position="21"/>
        <end position="254"/>
    </location>
</feature>
<dbReference type="InterPro" id="IPR005000">
    <property type="entry name" value="Aldolase/citrate-lyase_domain"/>
</dbReference>
<evidence type="ECO:0000259" key="4">
    <source>
        <dbReference type="Pfam" id="PF03328"/>
    </source>
</evidence>
<dbReference type="RefSeq" id="WP_143950881.1">
    <property type="nucleotide sequence ID" value="NZ_BAABMB010000005.1"/>
</dbReference>
<dbReference type="SUPFAM" id="SSF51621">
    <property type="entry name" value="Phosphoenolpyruvate/pyruvate domain"/>
    <property type="match status" value="1"/>
</dbReference>
<comment type="caution">
    <text evidence="5">The sequence shown here is derived from an EMBL/GenBank/DDBJ whole genome shotgun (WGS) entry which is preliminary data.</text>
</comment>
<keyword evidence="6" id="KW-1185">Reference proteome</keyword>
<comment type="similarity">
    <text evidence="1">Belongs to the HpcH/HpaI aldolase family.</text>
</comment>
<gene>
    <name evidence="5" type="ORF">FOZ76_24265</name>
</gene>
<dbReference type="InterPro" id="IPR015813">
    <property type="entry name" value="Pyrv/PenolPyrv_kinase-like_dom"/>
</dbReference>
<sequence>MTYPHANPLKERVAAGEAACGIYVQMDSVDAVEIAAAAGLDYVILDEEHGAPSGARTTALIRAAQACGIVPIVRVADQDRTALRRAVEAGAAGIYVPDVRSADQARQAVAAVKFGHRTAGAGRGACPSVRAARHGAVPWPDYTAWNDRYVQLTVLIESREGLRALDEILAVPGVDAVALGRFDLAHELGLNGDRYGAAMEAVFAQFLAQVSAAGMPWFARVAPGPQEHMREAYARLRRQGACMFTLGSDRELLLKSFRGALAPMQPSA</sequence>